<dbReference type="Pfam" id="PF26310">
    <property type="entry name" value="YczF"/>
    <property type="match status" value="1"/>
</dbReference>
<keyword evidence="1" id="KW-0812">Transmembrane</keyword>
<reference evidence="2 3" key="1">
    <citation type="submission" date="2017-10" db="EMBL/GenBank/DDBJ databases">
        <title>Bacillus sp. nov., a halophilic bacterium isolated from a Keqin Lake.</title>
        <authorList>
            <person name="Wang H."/>
        </authorList>
    </citation>
    <scope>NUCLEOTIDE SEQUENCE [LARGE SCALE GENOMIC DNA]</scope>
    <source>
        <strain evidence="2 3">KCTC 13187</strain>
    </source>
</reference>
<sequence length="82" mass="8953">MSKLLLIFLLYFAAMSALLVCLDLIVGMPLSVSVDTVLTPFEVTAPGELAILIVLALIAVAVPIKHYFAAFMKKDRDETNKN</sequence>
<protein>
    <submittedName>
        <fullName evidence="2">Uncharacterized protein</fullName>
    </submittedName>
</protein>
<dbReference type="AlphaFoldDB" id="A0A3A9KJD7"/>
<proteinExistence type="predicted"/>
<organism evidence="2 3">
    <name type="scientific">Salipaludibacillus neizhouensis</name>
    <dbReference type="NCBI Taxonomy" id="885475"/>
    <lineage>
        <taxon>Bacteria</taxon>
        <taxon>Bacillati</taxon>
        <taxon>Bacillota</taxon>
        <taxon>Bacilli</taxon>
        <taxon>Bacillales</taxon>
        <taxon>Bacillaceae</taxon>
    </lineage>
</organism>
<dbReference type="RefSeq" id="WP_110938204.1">
    <property type="nucleotide sequence ID" value="NZ_KZ614147.1"/>
</dbReference>
<comment type="caution">
    <text evidence="2">The sequence shown here is derived from an EMBL/GenBank/DDBJ whole genome shotgun (WGS) entry which is preliminary data.</text>
</comment>
<accession>A0A3A9KJD7</accession>
<dbReference type="EMBL" id="PDOE01000002">
    <property type="protein sequence ID" value="RKL67865.1"/>
    <property type="molecule type" value="Genomic_DNA"/>
</dbReference>
<evidence type="ECO:0000313" key="2">
    <source>
        <dbReference type="EMBL" id="RKL67865.1"/>
    </source>
</evidence>
<keyword evidence="3" id="KW-1185">Reference proteome</keyword>
<keyword evidence="1" id="KW-0472">Membrane</keyword>
<feature type="transmembrane region" description="Helical" evidence="1">
    <location>
        <begin position="49"/>
        <end position="68"/>
    </location>
</feature>
<keyword evidence="1" id="KW-1133">Transmembrane helix</keyword>
<dbReference type="Proteomes" id="UP000281498">
    <property type="component" value="Unassembled WGS sequence"/>
</dbReference>
<evidence type="ECO:0000313" key="3">
    <source>
        <dbReference type="Proteomes" id="UP000281498"/>
    </source>
</evidence>
<name>A0A3A9KJD7_9BACI</name>
<gene>
    <name evidence="2" type="ORF">CR203_04995</name>
</gene>
<dbReference type="InterPro" id="IPR058725">
    <property type="entry name" value="YczF"/>
</dbReference>
<evidence type="ECO:0000256" key="1">
    <source>
        <dbReference type="SAM" id="Phobius"/>
    </source>
</evidence>